<dbReference type="RefSeq" id="XP_043002095.1">
    <property type="nucleotide sequence ID" value="XM_043160139.1"/>
</dbReference>
<comment type="caution">
    <text evidence="3">The sequence shown here is derived from an EMBL/GenBank/DDBJ whole genome shotgun (WGS) entry which is preliminary data.</text>
</comment>
<dbReference type="PANTHER" id="PTHR48081">
    <property type="entry name" value="AB HYDROLASE SUPERFAMILY PROTEIN C4A8.06C"/>
    <property type="match status" value="1"/>
</dbReference>
<reference evidence="3" key="1">
    <citation type="journal article" date="2021" name="Genome Biol. Evol.">
        <title>The assembled and annotated genome of the fairy-ring fungus Marasmius oreades.</title>
        <authorList>
            <person name="Hiltunen M."/>
            <person name="Ament-Velasquez S.L."/>
            <person name="Johannesson H."/>
        </authorList>
    </citation>
    <scope>NUCLEOTIDE SEQUENCE</scope>
    <source>
        <strain evidence="3">03SP1</strain>
    </source>
</reference>
<dbReference type="InterPro" id="IPR049492">
    <property type="entry name" value="BD-FAE-like_dom"/>
</dbReference>
<protein>
    <recommendedName>
        <fullName evidence="2">BD-FAE-like domain-containing protein</fullName>
    </recommendedName>
</protein>
<evidence type="ECO:0000259" key="2">
    <source>
        <dbReference type="Pfam" id="PF20434"/>
    </source>
</evidence>
<dbReference type="Gene3D" id="3.40.50.1820">
    <property type="entry name" value="alpha/beta hydrolase"/>
    <property type="match status" value="1"/>
</dbReference>
<keyword evidence="1" id="KW-0378">Hydrolase</keyword>
<dbReference type="GeneID" id="66072249"/>
<dbReference type="SUPFAM" id="SSF53474">
    <property type="entry name" value="alpha/beta-Hydrolases"/>
    <property type="match status" value="1"/>
</dbReference>
<dbReference type="Proteomes" id="UP001049176">
    <property type="component" value="Chromosome 11"/>
</dbReference>
<name>A0A9P7UN58_9AGAR</name>
<proteinExistence type="predicted"/>
<keyword evidence="4" id="KW-1185">Reference proteome</keyword>
<dbReference type="EMBL" id="CM032191">
    <property type="protein sequence ID" value="KAG7085624.1"/>
    <property type="molecule type" value="Genomic_DNA"/>
</dbReference>
<organism evidence="3 4">
    <name type="scientific">Marasmius oreades</name>
    <name type="common">fairy-ring Marasmius</name>
    <dbReference type="NCBI Taxonomy" id="181124"/>
    <lineage>
        <taxon>Eukaryota</taxon>
        <taxon>Fungi</taxon>
        <taxon>Dikarya</taxon>
        <taxon>Basidiomycota</taxon>
        <taxon>Agaricomycotina</taxon>
        <taxon>Agaricomycetes</taxon>
        <taxon>Agaricomycetidae</taxon>
        <taxon>Agaricales</taxon>
        <taxon>Marasmiineae</taxon>
        <taxon>Marasmiaceae</taxon>
        <taxon>Marasmius</taxon>
    </lineage>
</organism>
<dbReference type="OrthoDB" id="433474at2759"/>
<dbReference type="AlphaFoldDB" id="A0A9P7UN58"/>
<evidence type="ECO:0000256" key="1">
    <source>
        <dbReference type="ARBA" id="ARBA00022801"/>
    </source>
</evidence>
<dbReference type="KEGG" id="more:E1B28_003173"/>
<evidence type="ECO:0000313" key="4">
    <source>
        <dbReference type="Proteomes" id="UP001049176"/>
    </source>
</evidence>
<dbReference type="GO" id="GO:0004061">
    <property type="term" value="F:arylformamidase activity"/>
    <property type="evidence" value="ECO:0007669"/>
    <property type="project" value="TreeGrafter"/>
</dbReference>
<dbReference type="PANTHER" id="PTHR48081:SF33">
    <property type="entry name" value="KYNURENINE FORMAMIDASE"/>
    <property type="match status" value="1"/>
</dbReference>
<gene>
    <name evidence="3" type="ORF">E1B28_003173</name>
</gene>
<feature type="domain" description="BD-FAE-like" evidence="2">
    <location>
        <begin position="52"/>
        <end position="164"/>
    </location>
</feature>
<evidence type="ECO:0000313" key="3">
    <source>
        <dbReference type="EMBL" id="KAG7085624.1"/>
    </source>
</evidence>
<dbReference type="Pfam" id="PF20434">
    <property type="entry name" value="BD-FAE"/>
    <property type="match status" value="1"/>
</dbReference>
<dbReference type="InterPro" id="IPR029058">
    <property type="entry name" value="AB_hydrolase_fold"/>
</dbReference>
<accession>A0A9P7UN58</accession>
<sequence>MDQVRRLTAREIPQIIFPTYEIFIPLLEKIRPQILQILKRTFSYGPTERHQLDVYFPQKNPESEHNKKPILFFVYGGGFVTGAKSMPPPADLVYGNVAAYFAQKGFITIIPDYRLLPEARFPVPARDVLDAISFVRENPEILRSGNGVEGDVDSVFLMGHSAGAANVTTIFLHPDLSPSISKVNIKGAVLMSGPYDYNAEGAINTASPEVVQNFYGGLESIKKNCPCGLLKDISEESVHSLPPMLLVEGEHEPDSFKVMGKSFQRALEALTKQTVPKCIAQKHNHISLSLALGTGQGEEWAQQAVEWMTSKV</sequence>
<dbReference type="InterPro" id="IPR050300">
    <property type="entry name" value="GDXG_lipolytic_enzyme"/>
</dbReference>